<dbReference type="Proteomes" id="UP001165960">
    <property type="component" value="Unassembled WGS sequence"/>
</dbReference>
<sequence length="259" mass="28136">MQDFTSSSMQQKPMLLWYLILASAILAADELPLDQPDGQVQPASEVPSQENMSPQEAIQVLPVQEPTQPQGTDAMPSNQDDSQAQEPGQPPLVQDDAQLQANEQGQADGAIGRRQCAPEAPSLCYTINDTGDGYAITMEHPKKGMYGALGFGNGMNDADIFVGCVDDEGRASVGHRKSRSHVAPKLISTDPENNPIIASSALVADGFVIEYFVQKAVIKNHDTKLMWSFGNYDEACNIEAQIRYHEDRGFLDLPLTSVS</sequence>
<evidence type="ECO:0000313" key="2">
    <source>
        <dbReference type="Proteomes" id="UP001165960"/>
    </source>
</evidence>
<accession>A0ACC2TFF9</accession>
<dbReference type="EMBL" id="QTSX02002916">
    <property type="protein sequence ID" value="KAJ9073306.1"/>
    <property type="molecule type" value="Genomic_DNA"/>
</dbReference>
<protein>
    <submittedName>
        <fullName evidence="1">Uncharacterized protein</fullName>
    </submittedName>
</protein>
<reference evidence="1" key="1">
    <citation type="submission" date="2022-04" db="EMBL/GenBank/DDBJ databases">
        <title>Genome of the entomopathogenic fungus Entomophthora muscae.</title>
        <authorList>
            <person name="Elya C."/>
            <person name="Lovett B.R."/>
            <person name="Lee E."/>
            <person name="Macias A.M."/>
            <person name="Hajek A.E."/>
            <person name="De Bivort B.L."/>
            <person name="Kasson M.T."/>
            <person name="De Fine Licht H.H."/>
            <person name="Stajich J.E."/>
        </authorList>
    </citation>
    <scope>NUCLEOTIDE SEQUENCE</scope>
    <source>
        <strain evidence="1">Berkeley</strain>
    </source>
</reference>
<gene>
    <name evidence="1" type="ORF">DSO57_1017866</name>
</gene>
<proteinExistence type="predicted"/>
<organism evidence="1 2">
    <name type="scientific">Entomophthora muscae</name>
    <dbReference type="NCBI Taxonomy" id="34485"/>
    <lineage>
        <taxon>Eukaryota</taxon>
        <taxon>Fungi</taxon>
        <taxon>Fungi incertae sedis</taxon>
        <taxon>Zoopagomycota</taxon>
        <taxon>Entomophthoromycotina</taxon>
        <taxon>Entomophthoromycetes</taxon>
        <taxon>Entomophthorales</taxon>
        <taxon>Entomophthoraceae</taxon>
        <taxon>Entomophthora</taxon>
    </lineage>
</organism>
<comment type="caution">
    <text evidence="1">The sequence shown here is derived from an EMBL/GenBank/DDBJ whole genome shotgun (WGS) entry which is preliminary data.</text>
</comment>
<name>A0ACC2TFF9_9FUNG</name>
<keyword evidence="2" id="KW-1185">Reference proteome</keyword>
<evidence type="ECO:0000313" key="1">
    <source>
        <dbReference type="EMBL" id="KAJ9073306.1"/>
    </source>
</evidence>